<dbReference type="AlphaFoldDB" id="A0A0A9BRZ2"/>
<sequence length="31" mass="3744">MQLFLQVPYRPMQACSDQFPLLENFLRCQLN</sequence>
<evidence type="ECO:0000313" key="1">
    <source>
        <dbReference type="EMBL" id="JAD66794.1"/>
    </source>
</evidence>
<organism evidence="1">
    <name type="scientific">Arundo donax</name>
    <name type="common">Giant reed</name>
    <name type="synonym">Donax arundinaceus</name>
    <dbReference type="NCBI Taxonomy" id="35708"/>
    <lineage>
        <taxon>Eukaryota</taxon>
        <taxon>Viridiplantae</taxon>
        <taxon>Streptophyta</taxon>
        <taxon>Embryophyta</taxon>
        <taxon>Tracheophyta</taxon>
        <taxon>Spermatophyta</taxon>
        <taxon>Magnoliopsida</taxon>
        <taxon>Liliopsida</taxon>
        <taxon>Poales</taxon>
        <taxon>Poaceae</taxon>
        <taxon>PACMAD clade</taxon>
        <taxon>Arundinoideae</taxon>
        <taxon>Arundineae</taxon>
        <taxon>Arundo</taxon>
    </lineage>
</organism>
<accession>A0A0A9BRZ2</accession>
<dbReference type="EMBL" id="GBRH01231101">
    <property type="protein sequence ID" value="JAD66794.1"/>
    <property type="molecule type" value="Transcribed_RNA"/>
</dbReference>
<reference evidence="1" key="1">
    <citation type="submission" date="2014-09" db="EMBL/GenBank/DDBJ databases">
        <authorList>
            <person name="Magalhaes I.L.F."/>
            <person name="Oliveira U."/>
            <person name="Santos F.R."/>
            <person name="Vidigal T.H.D.A."/>
            <person name="Brescovit A.D."/>
            <person name="Santos A.J."/>
        </authorList>
    </citation>
    <scope>NUCLEOTIDE SEQUENCE</scope>
    <source>
        <tissue evidence="1">Shoot tissue taken approximately 20 cm above the soil surface</tissue>
    </source>
</reference>
<name>A0A0A9BRZ2_ARUDO</name>
<reference evidence="1" key="2">
    <citation type="journal article" date="2015" name="Data Brief">
        <title>Shoot transcriptome of the giant reed, Arundo donax.</title>
        <authorList>
            <person name="Barrero R.A."/>
            <person name="Guerrero F.D."/>
            <person name="Moolhuijzen P."/>
            <person name="Goolsby J.A."/>
            <person name="Tidwell J."/>
            <person name="Bellgard S.E."/>
            <person name="Bellgard M.I."/>
        </authorList>
    </citation>
    <scope>NUCLEOTIDE SEQUENCE</scope>
    <source>
        <tissue evidence="1">Shoot tissue taken approximately 20 cm above the soil surface</tissue>
    </source>
</reference>
<proteinExistence type="predicted"/>
<protein>
    <submittedName>
        <fullName evidence="1">Uncharacterized protein</fullName>
    </submittedName>
</protein>